<proteinExistence type="predicted"/>
<dbReference type="EMBL" id="JTDE01004287">
    <property type="protein sequence ID" value="KAF7255123.1"/>
    <property type="molecule type" value="Genomic_DNA"/>
</dbReference>
<sequence length="44" mass="4737">MQTFRSSKVSLVLDDADSANDTFLSDGVLLLTAVIGCPKEVHRS</sequence>
<evidence type="ECO:0000313" key="1">
    <source>
        <dbReference type="EMBL" id="KAF7255123.1"/>
    </source>
</evidence>
<reference evidence="1" key="1">
    <citation type="submission" date="2019-07" db="EMBL/GenBank/DDBJ databases">
        <title>Annotation for the trematode Paragonimus miyazaki's.</title>
        <authorList>
            <person name="Choi Y.-J."/>
        </authorList>
    </citation>
    <scope>NUCLEOTIDE SEQUENCE</scope>
    <source>
        <strain evidence="1">Japan</strain>
    </source>
</reference>
<gene>
    <name evidence="1" type="ORF">EG68_12003</name>
</gene>
<dbReference type="AlphaFoldDB" id="A0A8S9YQ06"/>
<keyword evidence="2" id="KW-1185">Reference proteome</keyword>
<dbReference type="Proteomes" id="UP000822476">
    <property type="component" value="Unassembled WGS sequence"/>
</dbReference>
<name>A0A8S9YQ06_9TREM</name>
<comment type="caution">
    <text evidence="1">The sequence shown here is derived from an EMBL/GenBank/DDBJ whole genome shotgun (WGS) entry which is preliminary data.</text>
</comment>
<protein>
    <submittedName>
        <fullName evidence="1">Uncharacterized protein</fullName>
    </submittedName>
</protein>
<organism evidence="1 2">
    <name type="scientific">Paragonimus skrjabini miyazakii</name>
    <dbReference type="NCBI Taxonomy" id="59628"/>
    <lineage>
        <taxon>Eukaryota</taxon>
        <taxon>Metazoa</taxon>
        <taxon>Spiralia</taxon>
        <taxon>Lophotrochozoa</taxon>
        <taxon>Platyhelminthes</taxon>
        <taxon>Trematoda</taxon>
        <taxon>Digenea</taxon>
        <taxon>Plagiorchiida</taxon>
        <taxon>Troglotremata</taxon>
        <taxon>Troglotrematidae</taxon>
        <taxon>Paragonimus</taxon>
    </lineage>
</organism>
<accession>A0A8S9YQ06</accession>
<evidence type="ECO:0000313" key="2">
    <source>
        <dbReference type="Proteomes" id="UP000822476"/>
    </source>
</evidence>